<sequence length="82" mass="9288">MLRQGVTNQVGQKRGAKQEVADTSRIREFLRMNPLSFTGSSTTEDLENFVEELQKGLGLTTGRRVELRKHHLRAGPVLRRPS</sequence>
<proteinExistence type="predicted"/>
<dbReference type="AlphaFoldDB" id="A0AAF0UIU9"/>
<keyword evidence="3" id="KW-1185">Reference proteome</keyword>
<accession>A0AAF0UIU9</accession>
<dbReference type="Proteomes" id="UP001234989">
    <property type="component" value="Chromosome 9"/>
</dbReference>
<protein>
    <submittedName>
        <fullName evidence="2">Uncharacterized protein</fullName>
    </submittedName>
</protein>
<dbReference type="EMBL" id="CP133620">
    <property type="protein sequence ID" value="WMV46386.1"/>
    <property type="molecule type" value="Genomic_DNA"/>
</dbReference>
<gene>
    <name evidence="2" type="ORF">MTR67_039771</name>
</gene>
<evidence type="ECO:0000313" key="3">
    <source>
        <dbReference type="Proteomes" id="UP001234989"/>
    </source>
</evidence>
<evidence type="ECO:0000256" key="1">
    <source>
        <dbReference type="SAM" id="MobiDB-lite"/>
    </source>
</evidence>
<reference evidence="2" key="1">
    <citation type="submission" date="2023-08" db="EMBL/GenBank/DDBJ databases">
        <title>A de novo genome assembly of Solanum verrucosum Schlechtendal, a Mexican diploid species geographically isolated from the other diploid A-genome species in potato relatives.</title>
        <authorList>
            <person name="Hosaka K."/>
        </authorList>
    </citation>
    <scope>NUCLEOTIDE SEQUENCE</scope>
    <source>
        <tissue evidence="2">Young leaves</tissue>
    </source>
</reference>
<name>A0AAF0UIU9_SOLVR</name>
<feature type="compositionally biased region" description="Polar residues" evidence="1">
    <location>
        <begin position="1"/>
        <end position="11"/>
    </location>
</feature>
<feature type="region of interest" description="Disordered" evidence="1">
    <location>
        <begin position="1"/>
        <end position="21"/>
    </location>
</feature>
<organism evidence="2 3">
    <name type="scientific">Solanum verrucosum</name>
    <dbReference type="NCBI Taxonomy" id="315347"/>
    <lineage>
        <taxon>Eukaryota</taxon>
        <taxon>Viridiplantae</taxon>
        <taxon>Streptophyta</taxon>
        <taxon>Embryophyta</taxon>
        <taxon>Tracheophyta</taxon>
        <taxon>Spermatophyta</taxon>
        <taxon>Magnoliopsida</taxon>
        <taxon>eudicotyledons</taxon>
        <taxon>Gunneridae</taxon>
        <taxon>Pentapetalae</taxon>
        <taxon>asterids</taxon>
        <taxon>lamiids</taxon>
        <taxon>Solanales</taxon>
        <taxon>Solanaceae</taxon>
        <taxon>Solanoideae</taxon>
        <taxon>Solaneae</taxon>
        <taxon>Solanum</taxon>
    </lineage>
</organism>
<evidence type="ECO:0000313" key="2">
    <source>
        <dbReference type="EMBL" id="WMV46386.1"/>
    </source>
</evidence>